<gene>
    <name evidence="1" type="ORF">ACFQ4B_12375</name>
</gene>
<evidence type="ECO:0000313" key="2">
    <source>
        <dbReference type="Proteomes" id="UP001597180"/>
    </source>
</evidence>
<accession>A0ABW3UKG4</accession>
<organism evidence="1 2">
    <name type="scientific">Paenibacillus vulneris</name>
    <dbReference type="NCBI Taxonomy" id="1133364"/>
    <lineage>
        <taxon>Bacteria</taxon>
        <taxon>Bacillati</taxon>
        <taxon>Bacillota</taxon>
        <taxon>Bacilli</taxon>
        <taxon>Bacillales</taxon>
        <taxon>Paenibacillaceae</taxon>
        <taxon>Paenibacillus</taxon>
    </lineage>
</organism>
<proteinExistence type="predicted"/>
<sequence>MSTRSKSDEAAVSTYTKQQFLESSRYTAQQKDVLNALLQEDAAYTMEQVKKYMTEFSRKVAN</sequence>
<reference evidence="2" key="1">
    <citation type="journal article" date="2019" name="Int. J. Syst. Evol. Microbiol.">
        <title>The Global Catalogue of Microorganisms (GCM) 10K type strain sequencing project: providing services to taxonomists for standard genome sequencing and annotation.</title>
        <authorList>
            <consortium name="The Broad Institute Genomics Platform"/>
            <consortium name="The Broad Institute Genome Sequencing Center for Infectious Disease"/>
            <person name="Wu L."/>
            <person name="Ma J."/>
        </authorList>
    </citation>
    <scope>NUCLEOTIDE SEQUENCE [LARGE SCALE GENOMIC DNA]</scope>
    <source>
        <strain evidence="2">CCUG 53270</strain>
    </source>
</reference>
<keyword evidence="2" id="KW-1185">Reference proteome</keyword>
<dbReference type="EMBL" id="JBHTLU010000014">
    <property type="protein sequence ID" value="MFD1220912.1"/>
    <property type="molecule type" value="Genomic_DNA"/>
</dbReference>
<name>A0ABW3UKG4_9BACL</name>
<evidence type="ECO:0000313" key="1">
    <source>
        <dbReference type="EMBL" id="MFD1220912.1"/>
    </source>
</evidence>
<dbReference type="Proteomes" id="UP001597180">
    <property type="component" value="Unassembled WGS sequence"/>
</dbReference>
<protein>
    <submittedName>
        <fullName evidence="1">Uncharacterized protein</fullName>
    </submittedName>
</protein>
<dbReference type="RefSeq" id="WP_192703400.1">
    <property type="nucleotide sequence ID" value="NZ_BAABJG010000029.1"/>
</dbReference>
<comment type="caution">
    <text evidence="1">The sequence shown here is derived from an EMBL/GenBank/DDBJ whole genome shotgun (WGS) entry which is preliminary data.</text>
</comment>